<keyword evidence="4 6" id="KW-1133">Transmembrane helix</keyword>
<organism evidence="7 8">
    <name type="scientific">Nematostella vectensis</name>
    <name type="common">Starlet sea anemone</name>
    <dbReference type="NCBI Taxonomy" id="45351"/>
    <lineage>
        <taxon>Eukaryota</taxon>
        <taxon>Metazoa</taxon>
        <taxon>Cnidaria</taxon>
        <taxon>Anthozoa</taxon>
        <taxon>Hexacorallia</taxon>
        <taxon>Actiniaria</taxon>
        <taxon>Edwardsiidae</taxon>
        <taxon>Nematostella</taxon>
    </lineage>
</organism>
<evidence type="ECO:0000256" key="6">
    <source>
        <dbReference type="SAM" id="Phobius"/>
    </source>
</evidence>
<feature type="transmembrane region" description="Helical" evidence="6">
    <location>
        <begin position="95"/>
        <end position="118"/>
    </location>
</feature>
<evidence type="ECO:0000256" key="2">
    <source>
        <dbReference type="ARBA" id="ARBA00009700"/>
    </source>
</evidence>
<sequence length="134" mass="15946">PEGTIYQMFRGQFFVFSCYLSFVQLIQYRYQSGVLYRLRALGVSYGMDVTLDGFHTWMFRGLGFVLPFLIFGYLFQLYNAYTLFVFFHHPSCSEWQVLALSITFFVLFFGNMTTLVYVMRSKYKQTHKIKFPCN</sequence>
<evidence type="ECO:0000256" key="1">
    <source>
        <dbReference type="ARBA" id="ARBA00004141"/>
    </source>
</evidence>
<dbReference type="Pfam" id="PF07851">
    <property type="entry name" value="TMEM120A-B"/>
    <property type="match status" value="1"/>
</dbReference>
<evidence type="ECO:0000256" key="3">
    <source>
        <dbReference type="ARBA" id="ARBA00022692"/>
    </source>
</evidence>
<comment type="subcellular location">
    <subcellularLocation>
        <location evidence="1">Membrane</location>
        <topology evidence="1">Multi-pass membrane protein</topology>
    </subcellularLocation>
</comment>
<dbReference type="GO" id="GO:0016020">
    <property type="term" value="C:membrane"/>
    <property type="evidence" value="ECO:0000318"/>
    <property type="project" value="GO_Central"/>
</dbReference>
<dbReference type="PANTHER" id="PTHR21433">
    <property type="entry name" value="TRANSMEMBRANE PROTEIN INDUCED BY TUMOR NECROSIS FACTOR ALPHA"/>
    <property type="match status" value="1"/>
</dbReference>
<accession>A7T326</accession>
<evidence type="ECO:0000313" key="7">
    <source>
        <dbReference type="EMBL" id="EDO29642.1"/>
    </source>
</evidence>
<dbReference type="PhylomeDB" id="A7T326"/>
<feature type="non-terminal residue" evidence="7">
    <location>
        <position position="134"/>
    </location>
</feature>
<evidence type="ECO:0000256" key="5">
    <source>
        <dbReference type="ARBA" id="ARBA00023136"/>
    </source>
</evidence>
<dbReference type="AlphaFoldDB" id="A7T326"/>
<proteinExistence type="inferred from homology"/>
<dbReference type="EMBL" id="DS470384">
    <property type="protein sequence ID" value="EDO29642.1"/>
    <property type="molecule type" value="Genomic_DNA"/>
</dbReference>
<dbReference type="InParanoid" id="A7T326"/>
<comment type="similarity">
    <text evidence="2">Belongs to the TMEM120 family.</text>
</comment>
<dbReference type="eggNOG" id="KOG4758">
    <property type="taxonomic scope" value="Eukaryota"/>
</dbReference>
<dbReference type="InterPro" id="IPR012926">
    <property type="entry name" value="TMEM120A/B"/>
</dbReference>
<keyword evidence="3 6" id="KW-0812">Transmembrane</keyword>
<dbReference type="KEGG" id="nve:5500264"/>
<name>A7T326_NEMVE</name>
<gene>
    <name evidence="7" type="ORF">NEMVEDRAFT_v1g143806</name>
</gene>
<reference evidence="7 8" key="1">
    <citation type="journal article" date="2007" name="Science">
        <title>Sea anemone genome reveals ancestral eumetazoan gene repertoire and genomic organization.</title>
        <authorList>
            <person name="Putnam N.H."/>
            <person name="Srivastava M."/>
            <person name="Hellsten U."/>
            <person name="Dirks B."/>
            <person name="Chapman J."/>
            <person name="Salamov A."/>
            <person name="Terry A."/>
            <person name="Shapiro H."/>
            <person name="Lindquist E."/>
            <person name="Kapitonov V.V."/>
            <person name="Jurka J."/>
            <person name="Genikhovich G."/>
            <person name="Grigoriev I.V."/>
            <person name="Lucas S.M."/>
            <person name="Steele R.E."/>
            <person name="Finnerty J.R."/>
            <person name="Technau U."/>
            <person name="Martindale M.Q."/>
            <person name="Rokhsar D.S."/>
        </authorList>
    </citation>
    <scope>NUCLEOTIDE SEQUENCE [LARGE SCALE GENOMIC DNA]</scope>
    <source>
        <strain evidence="8">CH2 X CH6</strain>
    </source>
</reference>
<dbReference type="HOGENOM" id="CLU_048749_1_0_1"/>
<dbReference type="PANTHER" id="PTHR21433:SF0">
    <property type="entry name" value="TRANSMEMBRANE PROTEIN 120 HOMOLOG"/>
    <property type="match status" value="1"/>
</dbReference>
<protein>
    <submittedName>
        <fullName evidence="7">Uncharacterized protein</fullName>
    </submittedName>
</protein>
<dbReference type="Proteomes" id="UP000001593">
    <property type="component" value="Unassembled WGS sequence"/>
</dbReference>
<evidence type="ECO:0000313" key="8">
    <source>
        <dbReference type="Proteomes" id="UP000001593"/>
    </source>
</evidence>
<keyword evidence="8" id="KW-1185">Reference proteome</keyword>
<keyword evidence="5 6" id="KW-0472">Membrane</keyword>
<evidence type="ECO:0000256" key="4">
    <source>
        <dbReference type="ARBA" id="ARBA00022989"/>
    </source>
</evidence>